<accession>A0A8D9EH61</accession>
<dbReference type="EMBL" id="HBUF01530324">
    <property type="protein sequence ID" value="CAG6751621.1"/>
    <property type="molecule type" value="Transcribed_RNA"/>
</dbReference>
<sequence length="109" mass="12826">MFSLFASPSYNMKYVQNCPICQKYWPWRVLLFVLPPQRTFTVSQHLSFTPFHPSSSFSSFFCPENIVLTKIPPYLQDQAFKTSPRGVNIIRGFFCHHVFHSFHFLGIIF</sequence>
<name>A0A8D9EH61_9HEMI</name>
<dbReference type="EMBL" id="HBUF01530323">
    <property type="protein sequence ID" value="CAG6751620.1"/>
    <property type="molecule type" value="Transcribed_RNA"/>
</dbReference>
<protein>
    <submittedName>
        <fullName evidence="1">Uncharacterized protein</fullName>
    </submittedName>
</protein>
<evidence type="ECO:0000313" key="1">
    <source>
        <dbReference type="EMBL" id="CAG6751620.1"/>
    </source>
</evidence>
<proteinExistence type="predicted"/>
<organism evidence="1">
    <name type="scientific">Cacopsylla melanoneura</name>
    <dbReference type="NCBI Taxonomy" id="428564"/>
    <lineage>
        <taxon>Eukaryota</taxon>
        <taxon>Metazoa</taxon>
        <taxon>Ecdysozoa</taxon>
        <taxon>Arthropoda</taxon>
        <taxon>Hexapoda</taxon>
        <taxon>Insecta</taxon>
        <taxon>Pterygota</taxon>
        <taxon>Neoptera</taxon>
        <taxon>Paraneoptera</taxon>
        <taxon>Hemiptera</taxon>
        <taxon>Sternorrhyncha</taxon>
        <taxon>Psylloidea</taxon>
        <taxon>Psyllidae</taxon>
        <taxon>Psyllinae</taxon>
        <taxon>Cacopsylla</taxon>
    </lineage>
</organism>
<reference evidence="1" key="1">
    <citation type="submission" date="2021-05" db="EMBL/GenBank/DDBJ databases">
        <authorList>
            <person name="Alioto T."/>
            <person name="Alioto T."/>
            <person name="Gomez Garrido J."/>
        </authorList>
    </citation>
    <scope>NUCLEOTIDE SEQUENCE</scope>
</reference>
<dbReference type="AlphaFoldDB" id="A0A8D9EH61"/>